<name>A0A061ADU0_RHOTO</name>
<protein>
    <submittedName>
        <fullName evidence="2">RHTO0S01e05182g1_1</fullName>
    </submittedName>
</protein>
<dbReference type="SUPFAM" id="SSF53335">
    <property type="entry name" value="S-adenosyl-L-methionine-dependent methyltransferases"/>
    <property type="match status" value="1"/>
</dbReference>
<dbReference type="InterPro" id="IPR019410">
    <property type="entry name" value="Methyltransf_16"/>
</dbReference>
<organism evidence="2">
    <name type="scientific">Rhodotorula toruloides</name>
    <name type="common">Yeast</name>
    <name type="synonym">Rhodosporidium toruloides</name>
    <dbReference type="NCBI Taxonomy" id="5286"/>
    <lineage>
        <taxon>Eukaryota</taxon>
        <taxon>Fungi</taxon>
        <taxon>Dikarya</taxon>
        <taxon>Basidiomycota</taxon>
        <taxon>Pucciniomycotina</taxon>
        <taxon>Microbotryomycetes</taxon>
        <taxon>Sporidiobolales</taxon>
        <taxon>Sporidiobolaceae</taxon>
        <taxon>Rhodotorula</taxon>
    </lineage>
</organism>
<dbReference type="PANTHER" id="PTHR14614:SF147">
    <property type="entry name" value="S-ADENOSYLMETHIONINE-DEPENDENT METHYLTRANSFERASE OF THE SEVEN BETA-STRAND FAMILY"/>
    <property type="match status" value="1"/>
</dbReference>
<proteinExistence type="predicted"/>
<dbReference type="GO" id="GO:0008757">
    <property type="term" value="F:S-adenosylmethionine-dependent methyltransferase activity"/>
    <property type="evidence" value="ECO:0007669"/>
    <property type="project" value="UniProtKB-ARBA"/>
</dbReference>
<dbReference type="InterPro" id="IPR029063">
    <property type="entry name" value="SAM-dependent_MTases_sf"/>
</dbReference>
<accession>A0A061ADU0</accession>
<evidence type="ECO:0000313" key="2">
    <source>
        <dbReference type="EMBL" id="CDR35700.1"/>
    </source>
</evidence>
<dbReference type="Gene3D" id="3.40.50.150">
    <property type="entry name" value="Vaccinia Virus protein VP39"/>
    <property type="match status" value="1"/>
</dbReference>
<dbReference type="EMBL" id="LK052936">
    <property type="protein sequence ID" value="CDR35700.1"/>
    <property type="molecule type" value="Genomic_DNA"/>
</dbReference>
<dbReference type="AlphaFoldDB" id="A0A061ADU0"/>
<reference evidence="2" key="1">
    <citation type="journal article" date="2014" name="Genome Announc.">
        <title>Draft genome sequence of Rhodosporidium toruloides CECT1137, an oleaginous yeast of biotechnological interest.</title>
        <authorList>
            <person name="Morin N."/>
            <person name="Calcas X."/>
            <person name="Devillers H."/>
            <person name="Durrens P."/>
            <person name="Sherman D.J."/>
            <person name="Nicaud J.-M."/>
            <person name="Neuveglise C."/>
        </authorList>
    </citation>
    <scope>NUCLEOTIDE SEQUENCE</scope>
    <source>
        <strain evidence="2">CECT1137</strain>
    </source>
</reference>
<dbReference type="OrthoDB" id="433955at2759"/>
<evidence type="ECO:0000256" key="1">
    <source>
        <dbReference type="SAM" id="MobiDB-lite"/>
    </source>
</evidence>
<feature type="region of interest" description="Disordered" evidence="1">
    <location>
        <begin position="128"/>
        <end position="161"/>
    </location>
</feature>
<sequence length="445" mass="47875">MSPSPPSTSLPALHPLPSPSSLLAPISSLTTFLSPSSSVVDLRPPVSSYNPLQAEEEQEADEFEARYAKGWLERVVALGARQDARGEEGEGWERVVESAARVLAGLLGPSAQGSVTKTYLLPRATRHLETKPSETKPSIPSFPYPSPPPTRPASTVPFDPSHPVQLFPPPTSSDIALTIRDGTLVEASTGHRTWGAATLFSHRLASSPSTFLPLSPSDERPLRVLELGSGTGLVGLATAKVLQALDVPARVVLTDGGDEPDTVLANLGENVEANFPLAESADSCVKVDVQRLDWRDYLPASLSSVSLAHSHSQAERYDLLLGTDLAYERGQATLLHSAVAGLLRFPSHSLDQVKPVFWLTIALRPTHAAEIAEVDSLFPSSSSSPLDPSLSRHYEGKAYRLVTTATEEMVGPDGFAGRAVRGRMAARGEMRYRIYKVEWEEVGRA</sequence>
<gene>
    <name evidence="2" type="ORF">RHTO0S_01e05182g</name>
</gene>
<feature type="compositionally biased region" description="Pro residues" evidence="1">
    <location>
        <begin position="140"/>
        <end position="151"/>
    </location>
</feature>
<dbReference type="Pfam" id="PF10294">
    <property type="entry name" value="Methyltransf_16"/>
    <property type="match status" value="1"/>
</dbReference>
<dbReference type="PANTHER" id="PTHR14614">
    <property type="entry name" value="HEPATOCELLULAR CARCINOMA-ASSOCIATED ANTIGEN"/>
    <property type="match status" value="1"/>
</dbReference>